<feature type="compositionally biased region" description="Low complexity" evidence="1">
    <location>
        <begin position="1660"/>
        <end position="1673"/>
    </location>
</feature>
<feature type="compositionally biased region" description="Polar residues" evidence="1">
    <location>
        <begin position="1120"/>
        <end position="1129"/>
    </location>
</feature>
<feature type="compositionally biased region" description="Polar residues" evidence="1">
    <location>
        <begin position="53"/>
        <end position="66"/>
    </location>
</feature>
<keyword evidence="3" id="KW-1185">Reference proteome</keyword>
<feature type="compositionally biased region" description="Basic and acidic residues" evidence="1">
    <location>
        <begin position="472"/>
        <end position="486"/>
    </location>
</feature>
<feature type="compositionally biased region" description="Acidic residues" evidence="1">
    <location>
        <begin position="406"/>
        <end position="417"/>
    </location>
</feature>
<feature type="compositionally biased region" description="Basic and acidic residues" evidence="1">
    <location>
        <begin position="765"/>
        <end position="807"/>
    </location>
</feature>
<feature type="region of interest" description="Disordered" evidence="1">
    <location>
        <begin position="1476"/>
        <end position="1519"/>
    </location>
</feature>
<feature type="compositionally biased region" description="Basic and acidic residues" evidence="1">
    <location>
        <begin position="860"/>
        <end position="873"/>
    </location>
</feature>
<feature type="compositionally biased region" description="Low complexity" evidence="1">
    <location>
        <begin position="1477"/>
        <end position="1488"/>
    </location>
</feature>
<feature type="compositionally biased region" description="Basic and acidic residues" evidence="1">
    <location>
        <begin position="1346"/>
        <end position="1357"/>
    </location>
</feature>
<feature type="compositionally biased region" description="Low complexity" evidence="1">
    <location>
        <begin position="687"/>
        <end position="704"/>
    </location>
</feature>
<feature type="region of interest" description="Disordered" evidence="1">
    <location>
        <begin position="997"/>
        <end position="1019"/>
    </location>
</feature>
<feature type="compositionally biased region" description="Polar residues" evidence="1">
    <location>
        <begin position="1234"/>
        <end position="1245"/>
    </location>
</feature>
<feature type="region of interest" description="Disordered" evidence="1">
    <location>
        <begin position="1048"/>
        <end position="1129"/>
    </location>
</feature>
<feature type="compositionally biased region" description="Low complexity" evidence="1">
    <location>
        <begin position="588"/>
        <end position="601"/>
    </location>
</feature>
<feature type="compositionally biased region" description="Low complexity" evidence="1">
    <location>
        <begin position="617"/>
        <end position="633"/>
    </location>
</feature>
<feature type="compositionally biased region" description="Basic and acidic residues" evidence="1">
    <location>
        <begin position="646"/>
        <end position="669"/>
    </location>
</feature>
<feature type="region of interest" description="Disordered" evidence="1">
    <location>
        <begin position="1159"/>
        <end position="1392"/>
    </location>
</feature>
<feature type="compositionally biased region" description="Acidic residues" evidence="1">
    <location>
        <begin position="367"/>
        <end position="381"/>
    </location>
</feature>
<feature type="compositionally biased region" description="Low complexity" evidence="1">
    <location>
        <begin position="178"/>
        <end position="193"/>
    </location>
</feature>
<evidence type="ECO:0000313" key="3">
    <source>
        <dbReference type="Proteomes" id="UP000559027"/>
    </source>
</evidence>
<evidence type="ECO:0000313" key="2">
    <source>
        <dbReference type="EMBL" id="KAF5359283.1"/>
    </source>
</evidence>
<feature type="compositionally biased region" description="Polar residues" evidence="1">
    <location>
        <begin position="1508"/>
        <end position="1518"/>
    </location>
</feature>
<feature type="compositionally biased region" description="Basic and acidic residues" evidence="1">
    <location>
        <begin position="274"/>
        <end position="308"/>
    </location>
</feature>
<reference evidence="2 3" key="1">
    <citation type="journal article" date="2020" name="ISME J.">
        <title>Uncovering the hidden diversity of litter-decomposition mechanisms in mushroom-forming fungi.</title>
        <authorList>
            <person name="Floudas D."/>
            <person name="Bentzer J."/>
            <person name="Ahren D."/>
            <person name="Johansson T."/>
            <person name="Persson P."/>
            <person name="Tunlid A."/>
        </authorList>
    </citation>
    <scope>NUCLEOTIDE SEQUENCE [LARGE SCALE GENOMIC DNA]</scope>
    <source>
        <strain evidence="2 3">CBS 146.42</strain>
    </source>
</reference>
<feature type="region of interest" description="Disordered" evidence="1">
    <location>
        <begin position="1410"/>
        <end position="1441"/>
    </location>
</feature>
<feature type="compositionally biased region" description="Basic and acidic residues" evidence="1">
    <location>
        <begin position="913"/>
        <end position="929"/>
    </location>
</feature>
<feature type="region of interest" description="Disordered" evidence="1">
    <location>
        <begin position="543"/>
        <end position="936"/>
    </location>
</feature>
<sequence length="1778" mass="186237">MAAATVEADPVSVPSAVQPITNGDEASVIPPAKNEILDASDVTAKENQGVEVSDTQPSMTGNNATSLPEVTKLPAEEPIDINASVVPDVKKLEDTSETLVAVDTKDDDLKKFEAEEANAIHSKDTTATSTISDSTTVVAANEVVETDTRKSDTEAEAVSASTSKEATTSPLSLATEVTPSAEESTPSMEPSTSVEIESEPVSGSVAELATTEAEAPVAEQEMTQMAPGELNEGSHANEDKITEPADTTPTKVDILVEDTQAIPVAEEATSADSGDAKKEAEELKPTEVEDKAAEPEAKEASEEAKVEEPDAELQEQELSIQVEETEATPVEATENHNASSLAVDDSAIAVEVVAPTPALVDDRQLEESDAEDGPGQEDFQEEASSTPAAPEDVATEGTATPRPEPEVEATPEPTEDQTDAKEEVAEESSVEAAAKESPIDEEATAVTVEAPTEVVRETHVVEESVEPPVEIMTKEEELATEPKVEEPAPESVSAAVEEATAPGQEEEAPKAEPAVEETATIANVPPVHEELAADGAAVALDSEVETTVETAPVTVPEVQPTQEETPIVAPAVAPEEPAEEASSHSETIEASPAAAAEEISTGEAVEFKGEEVEAVHEPAPSAEPAIAEPVAEASTIGETPAAEEAVVIREEAVAPKEEAAEAAESKEGPEETPAVEADSVAGTQVIEEQPAPSAEAPAAAGAEQEVSEKEESAAEPVAEGASAKEEPAVEDPVKTEPVAEQTTAKEEPIKEEPSVEPIEEPTVEEPVKEETVVEEPAKKESVTEEPTKEDPPAEEPTKEESTVESVKEGSVGEESAKEDPVGEPATEKATPIQEEAINDNDLGLSVAAPAAEEPTPVAEKPAEETASEEKAVEDIPAQESIATESIDALPVPAAHETPVEEPVTELSVLVEPSEQKEELTVEAVEKSDELASEGAPATALAQETLGGAPVPMEENVITELTAEKAVEEPAVEVANESAIEATPVTVEPTIDAAEATADTEIHEEPTEAEIPVNKTPIEEPEAQNTPIVAEKAEPSVLLTIPSAELADEPAAATVEEQEGVADDEPPVEEPAVPDVEPVEAQSTTQETDTPAKVNENTPVIAKEESIAVTAVEPPLDESVGETSVADTTTETIIVPDSMQEKEEDDSALVVKDISVADEAEAPAPEKLALSIPDEPSQAERPKSPWTPSFQVTTIGHGVSLPAEEDIPSQALDDAEVLSDAKSAKPEIVVEENSFEASTESAQPSTEAGEPDSASLSWTPSYSVHSQGSPSPSHASLEPEAAARSEDDAQVTSTSHEDVPVPVAQAATSPDASEGAEHSTSAETVGVEPAPAEKSVAAPQELLQAAEDLRTSHEEKEPTTATTVLAVVEQETEPESQARELGQDESVPAETVPIELETTYKASSLITEVASMTPPLEQEHPTPPSWVPSYSISKQGSPLHNQTSLPAADLVESEAAPIVVATEIIEKPVVVEDQGLHVDSVSSPPTVVVNGDQPQEAHEEPAAEDRPSTPWTPSYSVTRQGPDILEETQIDMLAPLDPPKDETVTEKEVNLKSPLVDFILRSAQPRRSLSEEMEDSRAFSPTALIGAGVAGGAATLAASAVFRKSAASLNGAEEPNADAPANGDATPSESRGEKSFPTVEIPDENKLHAASLPRLDENNTLDTSSLSPDTSPISSRRRLESTTSSRLFPGGWFSNTSKIPDERTSLEVAQGVFSGAKQGAVEETLASPTMDPATPVREESSSDKRRCSLVHEFASISSPSLSFLFTIVMIIDDWQPISD</sequence>
<dbReference type="Proteomes" id="UP000559027">
    <property type="component" value="Unassembled WGS sequence"/>
</dbReference>
<feature type="compositionally biased region" description="Acidic residues" evidence="1">
    <location>
        <begin position="1055"/>
        <end position="1067"/>
    </location>
</feature>
<feature type="region of interest" description="Disordered" evidence="1">
    <location>
        <begin position="142"/>
        <end position="519"/>
    </location>
</feature>
<feature type="compositionally biased region" description="Acidic residues" evidence="1">
    <location>
        <begin position="1202"/>
        <end position="1216"/>
    </location>
</feature>
<evidence type="ECO:0000256" key="1">
    <source>
        <dbReference type="SAM" id="MobiDB-lite"/>
    </source>
</evidence>
<feature type="compositionally biased region" description="Basic and acidic residues" evidence="1">
    <location>
        <begin position="722"/>
        <end position="734"/>
    </location>
</feature>
<organism evidence="2 3">
    <name type="scientific">Leucocoprinus leucothites</name>
    <dbReference type="NCBI Taxonomy" id="201217"/>
    <lineage>
        <taxon>Eukaryota</taxon>
        <taxon>Fungi</taxon>
        <taxon>Dikarya</taxon>
        <taxon>Basidiomycota</taxon>
        <taxon>Agaricomycotina</taxon>
        <taxon>Agaricomycetes</taxon>
        <taxon>Agaricomycetidae</taxon>
        <taxon>Agaricales</taxon>
        <taxon>Agaricineae</taxon>
        <taxon>Agaricaceae</taxon>
        <taxon>Leucocoprinus</taxon>
    </lineage>
</organism>
<comment type="caution">
    <text evidence="2">The sequence shown here is derived from an EMBL/GenBank/DDBJ whole genome shotgun (WGS) entry which is preliminary data.</text>
</comment>
<proteinExistence type="predicted"/>
<dbReference type="OrthoDB" id="2804751at2759"/>
<feature type="region of interest" description="Disordered" evidence="1">
    <location>
        <begin position="1"/>
        <end position="28"/>
    </location>
</feature>
<feature type="compositionally biased region" description="Basic and acidic residues" evidence="1">
    <location>
        <begin position="605"/>
        <end position="616"/>
    </location>
</feature>
<accession>A0A8H5G6J3</accession>
<feature type="compositionally biased region" description="Basic and acidic residues" evidence="1">
    <location>
        <begin position="1494"/>
        <end position="1506"/>
    </location>
</feature>
<dbReference type="EMBL" id="JAACJO010000004">
    <property type="protein sequence ID" value="KAF5359283.1"/>
    <property type="molecule type" value="Genomic_DNA"/>
</dbReference>
<feature type="compositionally biased region" description="Low complexity" evidence="1">
    <location>
        <begin position="444"/>
        <end position="453"/>
    </location>
</feature>
<gene>
    <name evidence="2" type="ORF">D9756_003379</name>
</gene>
<name>A0A8H5G6J3_9AGAR</name>
<feature type="region of interest" description="Disordered" evidence="1">
    <location>
        <begin position="46"/>
        <end position="66"/>
    </location>
</feature>
<protein>
    <submittedName>
        <fullName evidence="2">Uncharacterized protein</fullName>
    </submittedName>
</protein>
<feature type="compositionally biased region" description="Polar residues" evidence="1">
    <location>
        <begin position="1253"/>
        <end position="1273"/>
    </location>
</feature>
<feature type="compositionally biased region" description="Low complexity" evidence="1">
    <location>
        <begin position="545"/>
        <end position="575"/>
    </location>
</feature>
<feature type="region of interest" description="Disordered" evidence="1">
    <location>
        <begin position="1610"/>
        <end position="1681"/>
    </location>
</feature>
<feature type="compositionally biased region" description="Low complexity" evidence="1">
    <location>
        <begin position="846"/>
        <end position="859"/>
    </location>
</feature>
<feature type="compositionally biased region" description="Low complexity" evidence="1">
    <location>
        <begin position="1069"/>
        <end position="1080"/>
    </location>
</feature>
<feature type="region of interest" description="Disordered" evidence="1">
    <location>
        <begin position="1718"/>
        <end position="1743"/>
    </location>
</feature>
<feature type="compositionally biased region" description="Low complexity" evidence="1">
    <location>
        <begin position="489"/>
        <end position="503"/>
    </location>
</feature>
<feature type="compositionally biased region" description="Basic and acidic residues" evidence="1">
    <location>
        <begin position="743"/>
        <end position="753"/>
    </location>
</feature>
<feature type="compositionally biased region" description="Polar residues" evidence="1">
    <location>
        <begin position="1427"/>
        <end position="1441"/>
    </location>
</feature>
<feature type="compositionally biased region" description="Polar residues" evidence="1">
    <location>
        <begin position="159"/>
        <end position="177"/>
    </location>
</feature>